<dbReference type="Proteomes" id="UP000822476">
    <property type="component" value="Unassembled WGS sequence"/>
</dbReference>
<accession>A0A8S9YE70</accession>
<evidence type="ECO:0000256" key="1">
    <source>
        <dbReference type="SAM" id="Phobius"/>
    </source>
</evidence>
<keyword evidence="3" id="KW-1185">Reference proteome</keyword>
<reference evidence="2" key="1">
    <citation type="submission" date="2019-07" db="EMBL/GenBank/DDBJ databases">
        <title>Annotation for the trematode Paragonimus miyazaki's.</title>
        <authorList>
            <person name="Choi Y.-J."/>
        </authorList>
    </citation>
    <scope>NUCLEOTIDE SEQUENCE</scope>
    <source>
        <strain evidence="2">Japan</strain>
    </source>
</reference>
<organism evidence="2 3">
    <name type="scientific">Paragonimus skrjabini miyazakii</name>
    <dbReference type="NCBI Taxonomy" id="59628"/>
    <lineage>
        <taxon>Eukaryota</taxon>
        <taxon>Metazoa</taxon>
        <taxon>Spiralia</taxon>
        <taxon>Lophotrochozoa</taxon>
        <taxon>Platyhelminthes</taxon>
        <taxon>Trematoda</taxon>
        <taxon>Digenea</taxon>
        <taxon>Plagiorchiida</taxon>
        <taxon>Troglotremata</taxon>
        <taxon>Troglotrematidae</taxon>
        <taxon>Paragonimus</taxon>
    </lineage>
</organism>
<sequence>MGPTTSRDYTQRLHNLFQRSFRKKNFLKNDVAYDVVVLTFEVQICENLIQPYPPKLLSLFIITPLFLIVNWTLT</sequence>
<proteinExistence type="predicted"/>
<evidence type="ECO:0000313" key="3">
    <source>
        <dbReference type="Proteomes" id="UP000822476"/>
    </source>
</evidence>
<dbReference type="EMBL" id="JTDE01008532">
    <property type="protein sequence ID" value="KAF7234878.1"/>
    <property type="molecule type" value="Genomic_DNA"/>
</dbReference>
<protein>
    <submittedName>
        <fullName evidence="2">Uncharacterized protein</fullName>
    </submittedName>
</protein>
<name>A0A8S9YE70_9TREM</name>
<keyword evidence="1" id="KW-0472">Membrane</keyword>
<gene>
    <name evidence="2" type="ORF">EG68_11025</name>
</gene>
<dbReference type="AlphaFoldDB" id="A0A8S9YE70"/>
<keyword evidence="1" id="KW-1133">Transmembrane helix</keyword>
<feature type="transmembrane region" description="Helical" evidence="1">
    <location>
        <begin position="56"/>
        <end position="73"/>
    </location>
</feature>
<keyword evidence="1" id="KW-0812">Transmembrane</keyword>
<comment type="caution">
    <text evidence="2">The sequence shown here is derived from an EMBL/GenBank/DDBJ whole genome shotgun (WGS) entry which is preliminary data.</text>
</comment>
<evidence type="ECO:0000313" key="2">
    <source>
        <dbReference type="EMBL" id="KAF7234878.1"/>
    </source>
</evidence>